<dbReference type="PANTHER" id="PTHR43776">
    <property type="entry name" value="TRANSPORT ATP-BINDING PROTEIN"/>
    <property type="match status" value="1"/>
</dbReference>
<evidence type="ECO:0000256" key="2">
    <source>
        <dbReference type="ARBA" id="ARBA00022448"/>
    </source>
</evidence>
<comment type="similarity">
    <text evidence="1">Belongs to the ABC transporter superfamily.</text>
</comment>
<dbReference type="SMART" id="SM00382">
    <property type="entry name" value="AAA"/>
    <property type="match status" value="1"/>
</dbReference>
<dbReference type="RefSeq" id="WP_053430258.1">
    <property type="nucleotide sequence ID" value="NZ_CP040441.1"/>
</dbReference>
<dbReference type="PROSITE" id="PS00211">
    <property type="entry name" value="ABC_TRANSPORTER_1"/>
    <property type="match status" value="1"/>
</dbReference>
<dbReference type="InterPro" id="IPR050319">
    <property type="entry name" value="ABC_transp_ATP-bind"/>
</dbReference>
<dbReference type="InterPro" id="IPR003439">
    <property type="entry name" value="ABC_transporter-like_ATP-bd"/>
</dbReference>
<evidence type="ECO:0000256" key="1">
    <source>
        <dbReference type="ARBA" id="ARBA00005417"/>
    </source>
</evidence>
<dbReference type="InterPro" id="IPR017871">
    <property type="entry name" value="ABC_transporter-like_CS"/>
</dbReference>
<dbReference type="PATRIC" id="fig|136160.3.peg.566"/>
<name>A0A0M0KFX7_ALKHA</name>
<keyword evidence="2" id="KW-0813">Transport</keyword>
<dbReference type="NCBIfam" id="NF008453">
    <property type="entry name" value="PRK11308.1"/>
    <property type="match status" value="1"/>
</dbReference>
<dbReference type="GeneID" id="87599174"/>
<dbReference type="Pfam" id="PF08352">
    <property type="entry name" value="oligo_HPY"/>
    <property type="match status" value="1"/>
</dbReference>
<accession>A0A0M0KFX7</accession>
<dbReference type="Gene3D" id="3.40.50.300">
    <property type="entry name" value="P-loop containing nucleotide triphosphate hydrolases"/>
    <property type="match status" value="1"/>
</dbReference>
<dbReference type="GO" id="GO:0055085">
    <property type="term" value="P:transmembrane transport"/>
    <property type="evidence" value="ECO:0007669"/>
    <property type="project" value="UniProtKB-ARBA"/>
</dbReference>
<evidence type="ECO:0000313" key="6">
    <source>
        <dbReference type="EMBL" id="KOO37719.1"/>
    </source>
</evidence>
<dbReference type="EMBL" id="LILD01000001">
    <property type="protein sequence ID" value="KOO37719.1"/>
    <property type="molecule type" value="Genomic_DNA"/>
</dbReference>
<dbReference type="AlphaFoldDB" id="A0A0M0KFX7"/>
<keyword evidence="4" id="KW-0067">ATP-binding</keyword>
<dbReference type="FunFam" id="3.40.50.300:FF:000016">
    <property type="entry name" value="Oligopeptide ABC transporter ATP-binding component"/>
    <property type="match status" value="1"/>
</dbReference>
<dbReference type="NCBIfam" id="TIGR01727">
    <property type="entry name" value="oligo_HPY"/>
    <property type="match status" value="1"/>
</dbReference>
<accession>A0A4Y7WSR4</accession>
<dbReference type="GO" id="GO:0005524">
    <property type="term" value="F:ATP binding"/>
    <property type="evidence" value="ECO:0007669"/>
    <property type="project" value="UniProtKB-KW"/>
</dbReference>
<dbReference type="GO" id="GO:0015833">
    <property type="term" value="P:peptide transport"/>
    <property type="evidence" value="ECO:0007669"/>
    <property type="project" value="InterPro"/>
</dbReference>
<dbReference type="InterPro" id="IPR027417">
    <property type="entry name" value="P-loop_NTPase"/>
</dbReference>
<comment type="caution">
    <text evidence="6">The sequence shown here is derived from an EMBL/GenBank/DDBJ whole genome shotgun (WGS) entry which is preliminary data.</text>
</comment>
<organism evidence="6">
    <name type="scientific">Halalkalibacterium halodurans</name>
    <name type="common">Bacillus halodurans</name>
    <dbReference type="NCBI Taxonomy" id="86665"/>
    <lineage>
        <taxon>Bacteria</taxon>
        <taxon>Bacillati</taxon>
        <taxon>Bacillota</taxon>
        <taxon>Bacilli</taxon>
        <taxon>Bacillales</taxon>
        <taxon>Bacillaceae</taxon>
        <taxon>Halalkalibacterium (ex Joshi et al. 2022)</taxon>
    </lineage>
</organism>
<dbReference type="InterPro" id="IPR013563">
    <property type="entry name" value="Oligopep_ABC_C"/>
</dbReference>
<dbReference type="CDD" id="cd03257">
    <property type="entry name" value="ABC_NikE_OppD_transporters"/>
    <property type="match status" value="1"/>
</dbReference>
<protein>
    <submittedName>
        <fullName evidence="6">Peptide ABC transporter ATPase</fullName>
    </submittedName>
</protein>
<dbReference type="GO" id="GO:0016887">
    <property type="term" value="F:ATP hydrolysis activity"/>
    <property type="evidence" value="ECO:0007669"/>
    <property type="project" value="InterPro"/>
</dbReference>
<gene>
    <name evidence="6" type="ORF">AMD02_01815</name>
</gene>
<evidence type="ECO:0000259" key="5">
    <source>
        <dbReference type="PROSITE" id="PS50893"/>
    </source>
</evidence>
<dbReference type="PROSITE" id="PS50893">
    <property type="entry name" value="ABC_TRANSPORTER_2"/>
    <property type="match status" value="1"/>
</dbReference>
<feature type="domain" description="ABC transporter" evidence="5">
    <location>
        <begin position="6"/>
        <end position="256"/>
    </location>
</feature>
<sequence length="322" mass="35877">MGKPLLEVKNLTKSFDINGGFFSRKVGEVRAVDNLSFSVYEGEVLGIVGESGCGKSTTGKAILRLIEPSSGEVYFAGTEITALSEGDMRKRRRDMQIIFQDPYASLNPRHTIEKIIREPLIVHQIGTKKEQLERVEELLETVGLSSDHATRYPHQFSGGQRQRIGIARALAVHPKLVICDEPVSALDVSVQSQILNLMADLKETFALTYIFIAHDLSVVKHISDRVAVMYLGRMVEMATKDQLFENPKHPYTRALLSAVPVPDPDTAKEKILLKGDVPSPSNPPEGCAFHTRCPDCMDVCKIKRPSLHEKEKGHYVACHLYE</sequence>
<proteinExistence type="inferred from homology"/>
<evidence type="ECO:0000256" key="4">
    <source>
        <dbReference type="ARBA" id="ARBA00022840"/>
    </source>
</evidence>
<dbReference type="InterPro" id="IPR003593">
    <property type="entry name" value="AAA+_ATPase"/>
</dbReference>
<reference evidence="6" key="1">
    <citation type="submission" date="2015-08" db="EMBL/GenBank/DDBJ databases">
        <title>Complete DNA Sequence of Pseudomonas syringae pv. actinidiae, the Causal Agent of Kiwifruit Canker Disease.</title>
        <authorList>
            <person name="Rikkerink E.H.A."/>
            <person name="Fineran P.C."/>
        </authorList>
    </citation>
    <scope>NUCLEOTIDE SEQUENCE</scope>
    <source>
        <strain evidence="6">DSM 13666</strain>
    </source>
</reference>
<dbReference type="SUPFAM" id="SSF52540">
    <property type="entry name" value="P-loop containing nucleoside triphosphate hydrolases"/>
    <property type="match status" value="1"/>
</dbReference>
<keyword evidence="3" id="KW-0547">Nucleotide-binding</keyword>
<dbReference type="PANTHER" id="PTHR43776:SF7">
    <property type="entry name" value="D,D-DIPEPTIDE TRANSPORT ATP-BINDING PROTEIN DDPF-RELATED"/>
    <property type="match status" value="1"/>
</dbReference>
<dbReference type="Pfam" id="PF00005">
    <property type="entry name" value="ABC_tran"/>
    <property type="match status" value="1"/>
</dbReference>
<evidence type="ECO:0000256" key="3">
    <source>
        <dbReference type="ARBA" id="ARBA00022741"/>
    </source>
</evidence>